<comment type="subunit">
    <text evidence="10">Monomer.</text>
</comment>
<dbReference type="Gene3D" id="1.10.20.140">
    <property type="match status" value="1"/>
</dbReference>
<evidence type="ECO:0000256" key="4">
    <source>
        <dbReference type="ARBA" id="ARBA00022679"/>
    </source>
</evidence>
<dbReference type="PANTHER" id="PTHR11088:SF60">
    <property type="entry name" value="TRNA DIMETHYLALLYLTRANSFERASE"/>
    <property type="match status" value="1"/>
</dbReference>
<evidence type="ECO:0000256" key="12">
    <source>
        <dbReference type="RuleBase" id="RU003784"/>
    </source>
</evidence>
<protein>
    <recommendedName>
        <fullName evidence="10">tRNA dimethylallyltransferase</fullName>
        <ecNumber evidence="10">2.5.1.75</ecNumber>
    </recommendedName>
    <alternativeName>
        <fullName evidence="10">Dimethylallyl diphosphate:tRNA dimethylallyltransferase</fullName>
        <shortName evidence="10">DMAPP:tRNA dimethylallyltransferase</shortName>
        <shortName evidence="10">DMATase</shortName>
    </alternativeName>
    <alternativeName>
        <fullName evidence="10">Isopentenyl-diphosphate:tRNA isopentenyltransferase</fullName>
        <shortName evidence="10">IPP transferase</shortName>
        <shortName evidence="10">IPPT</shortName>
        <shortName evidence="10">IPTase</shortName>
    </alternativeName>
</protein>
<evidence type="ECO:0000256" key="5">
    <source>
        <dbReference type="ARBA" id="ARBA00022694"/>
    </source>
</evidence>
<keyword evidence="5 10" id="KW-0819">tRNA processing</keyword>
<evidence type="ECO:0000256" key="3">
    <source>
        <dbReference type="ARBA" id="ARBA00005842"/>
    </source>
</evidence>
<evidence type="ECO:0000256" key="2">
    <source>
        <dbReference type="ARBA" id="ARBA00003213"/>
    </source>
</evidence>
<evidence type="ECO:0000256" key="10">
    <source>
        <dbReference type="HAMAP-Rule" id="MF_00185"/>
    </source>
</evidence>
<keyword evidence="7 10" id="KW-0067">ATP-binding</keyword>
<keyword evidence="6 10" id="KW-0547">Nucleotide-binding</keyword>
<feature type="binding site" evidence="10">
    <location>
        <begin position="13"/>
        <end position="20"/>
    </location>
    <ligand>
        <name>ATP</name>
        <dbReference type="ChEBI" id="CHEBI:30616"/>
    </ligand>
</feature>
<evidence type="ECO:0000256" key="1">
    <source>
        <dbReference type="ARBA" id="ARBA00001946"/>
    </source>
</evidence>
<keyword evidence="8 10" id="KW-0460">Magnesium</keyword>
<evidence type="ECO:0000256" key="6">
    <source>
        <dbReference type="ARBA" id="ARBA00022741"/>
    </source>
</evidence>
<keyword evidence="4 10" id="KW-0808">Transferase</keyword>
<evidence type="ECO:0000313" key="15">
    <source>
        <dbReference type="Proteomes" id="UP000229335"/>
    </source>
</evidence>
<accession>A0A2M6WN37</accession>
<dbReference type="EC" id="2.5.1.75" evidence="10"/>
<dbReference type="InterPro" id="IPR027417">
    <property type="entry name" value="P-loop_NTPase"/>
</dbReference>
<dbReference type="SUPFAM" id="SSF52540">
    <property type="entry name" value="P-loop containing nucleoside triphosphate hydrolases"/>
    <property type="match status" value="2"/>
</dbReference>
<evidence type="ECO:0000256" key="9">
    <source>
        <dbReference type="ARBA" id="ARBA00049563"/>
    </source>
</evidence>
<dbReference type="AlphaFoldDB" id="A0A2M6WN37"/>
<dbReference type="GO" id="GO:0005524">
    <property type="term" value="F:ATP binding"/>
    <property type="evidence" value="ECO:0007669"/>
    <property type="project" value="UniProtKB-UniRule"/>
</dbReference>
<gene>
    <name evidence="10" type="primary">miaA</name>
    <name evidence="14" type="ORF">COU00_00245</name>
</gene>
<dbReference type="GO" id="GO:0006400">
    <property type="term" value="P:tRNA modification"/>
    <property type="evidence" value="ECO:0007669"/>
    <property type="project" value="TreeGrafter"/>
</dbReference>
<dbReference type="Gene3D" id="3.40.50.300">
    <property type="entry name" value="P-loop containing nucleotide triphosphate hydrolases"/>
    <property type="match status" value="1"/>
</dbReference>
<comment type="catalytic activity">
    <reaction evidence="9 10 11">
        <text>adenosine(37) in tRNA + dimethylallyl diphosphate = N(6)-dimethylallyladenosine(37) in tRNA + diphosphate</text>
        <dbReference type="Rhea" id="RHEA:26482"/>
        <dbReference type="Rhea" id="RHEA-COMP:10162"/>
        <dbReference type="Rhea" id="RHEA-COMP:10375"/>
        <dbReference type="ChEBI" id="CHEBI:33019"/>
        <dbReference type="ChEBI" id="CHEBI:57623"/>
        <dbReference type="ChEBI" id="CHEBI:74411"/>
        <dbReference type="ChEBI" id="CHEBI:74415"/>
        <dbReference type="EC" id="2.5.1.75"/>
    </reaction>
</comment>
<evidence type="ECO:0000256" key="13">
    <source>
        <dbReference type="RuleBase" id="RU003785"/>
    </source>
</evidence>
<reference evidence="15" key="1">
    <citation type="submission" date="2017-09" db="EMBL/GenBank/DDBJ databases">
        <title>Depth-based differentiation of microbial function through sediment-hosted aquifers and enrichment of novel symbionts in the deep terrestrial subsurface.</title>
        <authorList>
            <person name="Probst A.J."/>
            <person name="Ladd B."/>
            <person name="Jarett J.K."/>
            <person name="Geller-Mcgrath D.E."/>
            <person name="Sieber C.M.K."/>
            <person name="Emerson J.B."/>
            <person name="Anantharaman K."/>
            <person name="Thomas B.C."/>
            <person name="Malmstrom R."/>
            <person name="Stieglmeier M."/>
            <person name="Klingl A."/>
            <person name="Woyke T."/>
            <person name="Ryan C.M."/>
            <person name="Banfield J.F."/>
        </authorList>
    </citation>
    <scope>NUCLEOTIDE SEQUENCE [LARGE SCALE GENOMIC DNA]</scope>
</reference>
<evidence type="ECO:0000256" key="11">
    <source>
        <dbReference type="RuleBase" id="RU003783"/>
    </source>
</evidence>
<feature type="region of interest" description="Interaction with substrate tRNA" evidence="10">
    <location>
        <begin position="38"/>
        <end position="41"/>
    </location>
</feature>
<evidence type="ECO:0000256" key="7">
    <source>
        <dbReference type="ARBA" id="ARBA00022840"/>
    </source>
</evidence>
<dbReference type="Proteomes" id="UP000229335">
    <property type="component" value="Unassembled WGS sequence"/>
</dbReference>
<sequence length="318" mass="37087">MDNVNKKLLVILGPTATGKTKLAVKLARKFNGEIMSADSRQVYRGMDIGTGKDLQDYTLRVKKSIKSKVHKVNAEKIPYHLIDIVSPKTNFNLAKYQKLAYQAIDDILQRGKLPILTGGTGLYLQAVVEGYNLGGAKPDKKLRASLEKKSAAELRKTLKRLDPQFKTQLDNKRYLIRYIEMVKRTKLPLKKLLTASGGKYECLILGIDLPREEINRRIDRRLLERIEREGMIEEVKRLHQEGVNWKRLENFGLEYKFVSQYLQGKLARDEMIEKLAIAIRQFAKRQMAWFRRWERQGRKIEWVRGYEEANLLVREWVK</sequence>
<comment type="function">
    <text evidence="2 10 12">Catalyzes the transfer of a dimethylallyl group onto the adenine at position 37 in tRNAs that read codons beginning with uridine, leading to the formation of N6-(dimethylallyl)adenosine (i(6)A).</text>
</comment>
<dbReference type="NCBIfam" id="TIGR00174">
    <property type="entry name" value="miaA"/>
    <property type="match status" value="1"/>
</dbReference>
<comment type="caution">
    <text evidence="10">Lacks conserved residue(s) required for the propagation of feature annotation.</text>
</comment>
<dbReference type="InterPro" id="IPR039657">
    <property type="entry name" value="Dimethylallyltransferase"/>
</dbReference>
<comment type="similarity">
    <text evidence="3 10 13">Belongs to the IPP transferase family.</text>
</comment>
<evidence type="ECO:0000256" key="8">
    <source>
        <dbReference type="ARBA" id="ARBA00022842"/>
    </source>
</evidence>
<evidence type="ECO:0000313" key="14">
    <source>
        <dbReference type="EMBL" id="PIT94205.1"/>
    </source>
</evidence>
<feature type="site" description="Interaction with substrate tRNA" evidence="10">
    <location>
        <position position="143"/>
    </location>
</feature>
<proteinExistence type="inferred from homology"/>
<dbReference type="InterPro" id="IPR018022">
    <property type="entry name" value="IPT"/>
</dbReference>
<dbReference type="HAMAP" id="MF_00185">
    <property type="entry name" value="IPP_trans"/>
    <property type="match status" value="1"/>
</dbReference>
<organism evidence="14 15">
    <name type="scientific">Candidatus Falkowbacteria bacterium CG10_big_fil_rev_8_21_14_0_10_43_11</name>
    <dbReference type="NCBI Taxonomy" id="1974568"/>
    <lineage>
        <taxon>Bacteria</taxon>
        <taxon>Candidatus Falkowiibacteriota</taxon>
    </lineage>
</organism>
<name>A0A2M6WN37_9BACT</name>
<dbReference type="GO" id="GO:0052381">
    <property type="term" value="F:tRNA dimethylallyltransferase activity"/>
    <property type="evidence" value="ECO:0007669"/>
    <property type="project" value="UniProtKB-UniRule"/>
</dbReference>
<dbReference type="Pfam" id="PF01715">
    <property type="entry name" value="IPPT"/>
    <property type="match status" value="1"/>
</dbReference>
<feature type="binding site" evidence="10">
    <location>
        <begin position="15"/>
        <end position="20"/>
    </location>
    <ligand>
        <name>substrate</name>
    </ligand>
</feature>
<comment type="caution">
    <text evidence="14">The sequence shown here is derived from an EMBL/GenBank/DDBJ whole genome shotgun (WGS) entry which is preliminary data.</text>
</comment>
<dbReference type="PANTHER" id="PTHR11088">
    <property type="entry name" value="TRNA DIMETHYLALLYLTRANSFERASE"/>
    <property type="match status" value="1"/>
</dbReference>
<dbReference type="EMBL" id="PFAS01000004">
    <property type="protein sequence ID" value="PIT94205.1"/>
    <property type="molecule type" value="Genomic_DNA"/>
</dbReference>
<feature type="site" description="Interaction with substrate tRNA" evidence="10">
    <location>
        <position position="120"/>
    </location>
</feature>
<comment type="cofactor">
    <cofactor evidence="1 10">
        <name>Mg(2+)</name>
        <dbReference type="ChEBI" id="CHEBI:18420"/>
    </cofactor>
</comment>